<dbReference type="RefSeq" id="XP_030376771.1">
    <property type="nucleotide sequence ID" value="XM_030520911.1"/>
</dbReference>
<dbReference type="GO" id="GO:0005576">
    <property type="term" value="C:extracellular region"/>
    <property type="evidence" value="ECO:0007669"/>
    <property type="project" value="UniProtKB-SubCell"/>
</dbReference>
<dbReference type="PRINTS" id="PR00722">
    <property type="entry name" value="CHYMOTRYPSIN"/>
</dbReference>
<evidence type="ECO:0000256" key="3">
    <source>
        <dbReference type="ARBA" id="ARBA00022525"/>
    </source>
</evidence>
<accession>A0A6J2TJD8</accession>
<evidence type="ECO:0000256" key="11">
    <source>
        <dbReference type="ARBA" id="ARBA00038868"/>
    </source>
</evidence>
<dbReference type="InterPro" id="IPR018114">
    <property type="entry name" value="TRYPSIN_HIS"/>
</dbReference>
<dbReference type="GeneID" id="115625752"/>
<comment type="catalytic activity">
    <reaction evidence="10">
        <text>Preferential cleavage: Arg-|-Xaa, Lys-|-Xaa.</text>
        <dbReference type="EC" id="3.4.21.4"/>
    </reaction>
</comment>
<dbReference type="InterPro" id="IPR050430">
    <property type="entry name" value="Peptidase_S1"/>
</dbReference>
<dbReference type="AlphaFoldDB" id="A0A6J2TJD8"/>
<dbReference type="InterPro" id="IPR001314">
    <property type="entry name" value="Peptidase_S1A"/>
</dbReference>
<dbReference type="Gene3D" id="2.40.10.10">
    <property type="entry name" value="Trypsin-like serine proteases"/>
    <property type="match status" value="1"/>
</dbReference>
<evidence type="ECO:0000256" key="7">
    <source>
        <dbReference type="ARBA" id="ARBA00022825"/>
    </source>
</evidence>
<dbReference type="InterPro" id="IPR001254">
    <property type="entry name" value="Trypsin_dom"/>
</dbReference>
<evidence type="ECO:0000313" key="15">
    <source>
        <dbReference type="Proteomes" id="UP000504634"/>
    </source>
</evidence>
<sequence length="260" mass="27784">MCGRIGQIILAALALVSVARSAYITPHIVGGDEADIKDYPYQVSVRLDTYMLLHICGGSIYAPRVVVTAAHCIKGRFASYIRIVAGQNSIADLEEQGVGVTKLIPHSGYNKKTHVNDVGLIITKEPLEYSGQIQPIPLANTLPAAGTHALVSGWGKRSSEDEVLPAMLRAVEVQIVDTSTCSAQYLLKEYTITDEMMCAGMEEGGKDTCQGDSGGPLVVDGSLVAIVSWGVGCGHEDFPGVYTSVVPHTAWIEDQAHPYI</sequence>
<feature type="signal peptide" evidence="13">
    <location>
        <begin position="1"/>
        <end position="21"/>
    </location>
</feature>
<feature type="chain" id="PRO_5027031517" description="trypsin" evidence="13">
    <location>
        <begin position="22"/>
        <end position="260"/>
    </location>
</feature>
<dbReference type="OrthoDB" id="10059102at2759"/>
<evidence type="ECO:0000256" key="5">
    <source>
        <dbReference type="ARBA" id="ARBA00022729"/>
    </source>
</evidence>
<keyword evidence="9" id="KW-1015">Disulfide bond</keyword>
<dbReference type="GO" id="GO:0004252">
    <property type="term" value="F:serine-type endopeptidase activity"/>
    <property type="evidence" value="ECO:0007669"/>
    <property type="project" value="UniProtKB-EC"/>
</dbReference>
<name>A0A6J2TJD8_DROLE</name>
<dbReference type="PANTHER" id="PTHR24276:SF91">
    <property type="entry name" value="AT26814P-RELATED"/>
    <property type="match status" value="1"/>
</dbReference>
<evidence type="ECO:0000313" key="16">
    <source>
        <dbReference type="RefSeq" id="XP_030376771.1"/>
    </source>
</evidence>
<proteinExistence type="inferred from homology"/>
<keyword evidence="3" id="KW-0964">Secreted</keyword>
<protein>
    <recommendedName>
        <fullName evidence="11">trypsin</fullName>
        <ecNumber evidence="11">3.4.21.4</ecNumber>
    </recommendedName>
</protein>
<evidence type="ECO:0000256" key="10">
    <source>
        <dbReference type="ARBA" id="ARBA00036320"/>
    </source>
</evidence>
<dbReference type="EC" id="3.4.21.4" evidence="11"/>
<dbReference type="SUPFAM" id="SSF50494">
    <property type="entry name" value="Trypsin-like serine proteases"/>
    <property type="match status" value="1"/>
</dbReference>
<keyword evidence="8" id="KW-0865">Zymogen</keyword>
<dbReference type="SMART" id="SM00020">
    <property type="entry name" value="Tryp_SPc"/>
    <property type="match status" value="1"/>
</dbReference>
<keyword evidence="15" id="KW-1185">Reference proteome</keyword>
<evidence type="ECO:0000256" key="2">
    <source>
        <dbReference type="ARBA" id="ARBA00007664"/>
    </source>
</evidence>
<evidence type="ECO:0000256" key="13">
    <source>
        <dbReference type="SAM" id="SignalP"/>
    </source>
</evidence>
<keyword evidence="4 12" id="KW-0645">Protease</keyword>
<dbReference type="PROSITE" id="PS00135">
    <property type="entry name" value="TRYPSIN_SER"/>
    <property type="match status" value="1"/>
</dbReference>
<keyword evidence="6 12" id="KW-0378">Hydrolase</keyword>
<feature type="domain" description="Peptidase S1" evidence="14">
    <location>
        <begin position="28"/>
        <end position="257"/>
    </location>
</feature>
<dbReference type="InterPro" id="IPR009003">
    <property type="entry name" value="Peptidase_S1_PA"/>
</dbReference>
<gene>
    <name evidence="16" type="primary">LOC115625752</name>
</gene>
<evidence type="ECO:0000256" key="9">
    <source>
        <dbReference type="ARBA" id="ARBA00023157"/>
    </source>
</evidence>
<dbReference type="PANTHER" id="PTHR24276">
    <property type="entry name" value="POLYSERASE-RELATED"/>
    <property type="match status" value="1"/>
</dbReference>
<evidence type="ECO:0000259" key="14">
    <source>
        <dbReference type="PROSITE" id="PS50240"/>
    </source>
</evidence>
<dbReference type="CDD" id="cd00190">
    <property type="entry name" value="Tryp_SPc"/>
    <property type="match status" value="1"/>
</dbReference>
<reference evidence="16" key="1">
    <citation type="submission" date="2025-08" db="UniProtKB">
        <authorList>
            <consortium name="RefSeq"/>
        </authorList>
    </citation>
    <scope>IDENTIFICATION</scope>
    <source>
        <strain evidence="16">11010-0011.00</strain>
        <tissue evidence="16">Whole body</tissue>
    </source>
</reference>
<organism evidence="15 16">
    <name type="scientific">Drosophila lebanonensis</name>
    <name type="common">Fruit fly</name>
    <name type="synonym">Scaptodrosophila lebanonensis</name>
    <dbReference type="NCBI Taxonomy" id="7225"/>
    <lineage>
        <taxon>Eukaryota</taxon>
        <taxon>Metazoa</taxon>
        <taxon>Ecdysozoa</taxon>
        <taxon>Arthropoda</taxon>
        <taxon>Hexapoda</taxon>
        <taxon>Insecta</taxon>
        <taxon>Pterygota</taxon>
        <taxon>Neoptera</taxon>
        <taxon>Endopterygota</taxon>
        <taxon>Diptera</taxon>
        <taxon>Brachycera</taxon>
        <taxon>Muscomorpha</taxon>
        <taxon>Ephydroidea</taxon>
        <taxon>Drosophilidae</taxon>
        <taxon>Scaptodrosophila</taxon>
    </lineage>
</organism>
<dbReference type="InterPro" id="IPR033116">
    <property type="entry name" value="TRYPSIN_SER"/>
</dbReference>
<evidence type="ECO:0000256" key="4">
    <source>
        <dbReference type="ARBA" id="ARBA00022670"/>
    </source>
</evidence>
<dbReference type="PROSITE" id="PS50240">
    <property type="entry name" value="TRYPSIN_DOM"/>
    <property type="match status" value="1"/>
</dbReference>
<comment type="similarity">
    <text evidence="2">Belongs to the peptidase S1 family.</text>
</comment>
<dbReference type="InterPro" id="IPR043504">
    <property type="entry name" value="Peptidase_S1_PA_chymotrypsin"/>
</dbReference>
<evidence type="ECO:0000256" key="8">
    <source>
        <dbReference type="ARBA" id="ARBA00023145"/>
    </source>
</evidence>
<dbReference type="FunFam" id="2.40.10.10:FF:000047">
    <property type="entry name" value="Trypsin eta"/>
    <property type="match status" value="1"/>
</dbReference>
<dbReference type="PROSITE" id="PS00134">
    <property type="entry name" value="TRYPSIN_HIS"/>
    <property type="match status" value="1"/>
</dbReference>
<evidence type="ECO:0000256" key="1">
    <source>
        <dbReference type="ARBA" id="ARBA00004239"/>
    </source>
</evidence>
<keyword evidence="7 12" id="KW-0720">Serine protease</keyword>
<dbReference type="GO" id="GO:0016485">
    <property type="term" value="P:protein processing"/>
    <property type="evidence" value="ECO:0007669"/>
    <property type="project" value="UniProtKB-ARBA"/>
</dbReference>
<keyword evidence="5 13" id="KW-0732">Signal</keyword>
<dbReference type="Pfam" id="PF00089">
    <property type="entry name" value="Trypsin"/>
    <property type="match status" value="1"/>
</dbReference>
<evidence type="ECO:0000256" key="6">
    <source>
        <dbReference type="ARBA" id="ARBA00022801"/>
    </source>
</evidence>
<comment type="subcellular location">
    <subcellularLocation>
        <location evidence="1">Secreted</location>
        <location evidence="1">Extracellular space</location>
    </subcellularLocation>
</comment>
<evidence type="ECO:0000256" key="12">
    <source>
        <dbReference type="RuleBase" id="RU363034"/>
    </source>
</evidence>
<dbReference type="Proteomes" id="UP000504634">
    <property type="component" value="Unplaced"/>
</dbReference>